<dbReference type="InterPro" id="IPR043128">
    <property type="entry name" value="Rev_trsase/Diguanyl_cyclase"/>
</dbReference>
<reference evidence="3 4" key="1">
    <citation type="submission" date="2023-05" db="EMBL/GenBank/DDBJ databases">
        <title>Gordonibacter KGMB12511T sp. nov., isolated from faeces of healthy Korean.</title>
        <authorList>
            <person name="Kim H.S."/>
            <person name="Kim J.-S."/>
            <person name="Suh M.K."/>
            <person name="Eom M.K."/>
            <person name="Do H.E."/>
            <person name="Lee J.-S."/>
        </authorList>
    </citation>
    <scope>NUCLEOTIDE SEQUENCE [LARGE SCALE GENOMIC DNA]</scope>
    <source>
        <strain evidence="3 4">KGMB12511</strain>
    </source>
</reference>
<comment type="caution">
    <text evidence="3">The sequence shown here is derived from an EMBL/GenBank/DDBJ whole genome shotgun (WGS) entry which is preliminary data.</text>
</comment>
<name>A0ABT7DJT7_9ACTN</name>
<feature type="domain" description="GGDEF" evidence="2">
    <location>
        <begin position="82"/>
        <end position="213"/>
    </location>
</feature>
<dbReference type="PANTHER" id="PTHR45138:SF9">
    <property type="entry name" value="DIGUANYLATE CYCLASE DGCM-RELATED"/>
    <property type="match status" value="1"/>
</dbReference>
<dbReference type="InterPro" id="IPR029787">
    <property type="entry name" value="Nucleotide_cyclase"/>
</dbReference>
<dbReference type="EMBL" id="JASJEU010000006">
    <property type="protein sequence ID" value="MDJ1649782.1"/>
    <property type="molecule type" value="Genomic_DNA"/>
</dbReference>
<dbReference type="SUPFAM" id="SSF55073">
    <property type="entry name" value="Nucleotide cyclase"/>
    <property type="match status" value="1"/>
</dbReference>
<dbReference type="InterPro" id="IPR000160">
    <property type="entry name" value="GGDEF_dom"/>
</dbReference>
<dbReference type="RefSeq" id="WP_283831126.1">
    <property type="nucleotide sequence ID" value="NZ_JASJEU010000006.1"/>
</dbReference>
<protein>
    <submittedName>
        <fullName evidence="3">GGDEF domain-containing protein</fullName>
    </submittedName>
</protein>
<evidence type="ECO:0000313" key="4">
    <source>
        <dbReference type="Proteomes" id="UP001232750"/>
    </source>
</evidence>
<feature type="region of interest" description="Disordered" evidence="1">
    <location>
        <begin position="1"/>
        <end position="20"/>
    </location>
</feature>
<dbReference type="CDD" id="cd01949">
    <property type="entry name" value="GGDEF"/>
    <property type="match status" value="1"/>
</dbReference>
<organism evidence="3 4">
    <name type="scientific">Gordonibacter faecis</name>
    <dbReference type="NCBI Taxonomy" id="3047475"/>
    <lineage>
        <taxon>Bacteria</taxon>
        <taxon>Bacillati</taxon>
        <taxon>Actinomycetota</taxon>
        <taxon>Coriobacteriia</taxon>
        <taxon>Eggerthellales</taxon>
        <taxon>Eggerthellaceae</taxon>
        <taxon>Gordonibacter</taxon>
    </lineage>
</organism>
<evidence type="ECO:0000313" key="3">
    <source>
        <dbReference type="EMBL" id="MDJ1649782.1"/>
    </source>
</evidence>
<dbReference type="InterPro" id="IPR050469">
    <property type="entry name" value="Diguanylate_Cyclase"/>
</dbReference>
<evidence type="ECO:0000256" key="1">
    <source>
        <dbReference type="SAM" id="MobiDB-lite"/>
    </source>
</evidence>
<dbReference type="Proteomes" id="UP001232750">
    <property type="component" value="Unassembled WGS sequence"/>
</dbReference>
<gene>
    <name evidence="3" type="ORF">QNJ86_03120</name>
</gene>
<dbReference type="Pfam" id="PF00990">
    <property type="entry name" value="GGDEF"/>
    <property type="match status" value="1"/>
</dbReference>
<sequence length="220" mass="24673">MTATHSFPASAHVPTPAPAEQANSLAQLHEENARLHKENARLREELTFLRGLAFRDQLTGLYSRRYLTEYLEREIEERSVETSVVLALCDIDDFKNINDARGHRAGDITIVCIADILDDLAADQPVIRWGGEELLIVLFSMGTSEALRLCEKIRAQVASYRINDGYGEFSCTLTFGVGAFDSQYTFAENFARIDRALYRGKETGKNCCILALPAAHEEER</sequence>
<evidence type="ECO:0000259" key="2">
    <source>
        <dbReference type="PROSITE" id="PS50887"/>
    </source>
</evidence>
<dbReference type="PANTHER" id="PTHR45138">
    <property type="entry name" value="REGULATORY COMPONENTS OF SENSORY TRANSDUCTION SYSTEM"/>
    <property type="match status" value="1"/>
</dbReference>
<dbReference type="Gene3D" id="3.30.70.270">
    <property type="match status" value="1"/>
</dbReference>
<dbReference type="PROSITE" id="PS50887">
    <property type="entry name" value="GGDEF"/>
    <property type="match status" value="1"/>
</dbReference>
<dbReference type="NCBIfam" id="TIGR00254">
    <property type="entry name" value="GGDEF"/>
    <property type="match status" value="1"/>
</dbReference>
<keyword evidence="4" id="KW-1185">Reference proteome</keyword>
<dbReference type="SMART" id="SM00267">
    <property type="entry name" value="GGDEF"/>
    <property type="match status" value="1"/>
</dbReference>
<proteinExistence type="predicted"/>
<accession>A0ABT7DJT7</accession>